<dbReference type="AlphaFoldDB" id="A0A077WLC8"/>
<accession>A0A077WLC8</accession>
<dbReference type="OrthoDB" id="2289321at2759"/>
<protein>
    <submittedName>
        <fullName evidence="1">Uncharacterized protein</fullName>
    </submittedName>
</protein>
<dbReference type="EMBL" id="LK023324">
    <property type="protein sequence ID" value="CDS07312.1"/>
    <property type="molecule type" value="Genomic_DNA"/>
</dbReference>
<proteinExistence type="predicted"/>
<reference evidence="1" key="1">
    <citation type="journal article" date="2014" name="Genome Announc.">
        <title>De novo whole-genome sequence and genome annotation of Lichtheimia ramosa.</title>
        <authorList>
            <person name="Linde J."/>
            <person name="Schwartze V."/>
            <person name="Binder U."/>
            <person name="Lass-Florl C."/>
            <person name="Voigt K."/>
            <person name="Horn F."/>
        </authorList>
    </citation>
    <scope>NUCLEOTIDE SEQUENCE</scope>
    <source>
        <strain evidence="1">JMRC FSU:6197</strain>
    </source>
</reference>
<organism evidence="1">
    <name type="scientific">Lichtheimia ramosa</name>
    <dbReference type="NCBI Taxonomy" id="688394"/>
    <lineage>
        <taxon>Eukaryota</taxon>
        <taxon>Fungi</taxon>
        <taxon>Fungi incertae sedis</taxon>
        <taxon>Mucoromycota</taxon>
        <taxon>Mucoromycotina</taxon>
        <taxon>Mucoromycetes</taxon>
        <taxon>Mucorales</taxon>
        <taxon>Lichtheimiaceae</taxon>
        <taxon>Lichtheimia</taxon>
    </lineage>
</organism>
<sequence>MLYPTGYSDSQQQQLDDDDDEANALCIHSPSYGTTVFHHPPPPPQAFATMEHSCRRPSKPSIDLVLPALDPKAQEVAAAIVPDLQPPRRHFLRKKPRQVNLSTIRANYQSSRSHIR</sequence>
<name>A0A077WLC8_9FUNG</name>
<gene>
    <name evidence="1" type="ORF">LRAMOSA01261</name>
</gene>
<evidence type="ECO:0000313" key="1">
    <source>
        <dbReference type="EMBL" id="CDS07312.1"/>
    </source>
</evidence>